<evidence type="ECO:0000256" key="3">
    <source>
        <dbReference type="ARBA" id="ARBA00006130"/>
    </source>
</evidence>
<feature type="compositionally biased region" description="Basic residues" evidence="6">
    <location>
        <begin position="1487"/>
        <end position="1496"/>
    </location>
</feature>
<comment type="subcellular location">
    <subcellularLocation>
        <location evidence="2">Cytoplasm</location>
    </subcellularLocation>
    <subcellularLocation>
        <location evidence="1">Nucleus</location>
    </subcellularLocation>
</comment>
<comment type="similarity">
    <text evidence="3">Belongs to the Integrator subunit 3 family.</text>
</comment>
<dbReference type="InterPro" id="IPR045334">
    <property type="entry name" value="INTS3"/>
</dbReference>
<keyword evidence="4" id="KW-0963">Cytoplasm</keyword>
<accession>A0A3Q0KSG9</accession>
<feature type="region of interest" description="Disordered" evidence="6">
    <location>
        <begin position="497"/>
        <end position="524"/>
    </location>
</feature>
<feature type="domain" description="Integrator complex subunit 3 N-terminal" evidence="7">
    <location>
        <begin position="55"/>
        <end position="464"/>
    </location>
</feature>
<evidence type="ECO:0000256" key="2">
    <source>
        <dbReference type="ARBA" id="ARBA00004496"/>
    </source>
</evidence>
<dbReference type="FunCoup" id="A0A3Q0KSG9">
    <property type="interactions" value="1924"/>
</dbReference>
<evidence type="ECO:0000259" key="8">
    <source>
        <dbReference type="Pfam" id="PF24566"/>
    </source>
</evidence>
<reference evidence="9" key="1">
    <citation type="journal article" date="2012" name="PLoS Negl. Trop. Dis.">
        <title>A systematically improved high quality genome and transcriptome of the human blood fluke Schistosoma mansoni.</title>
        <authorList>
            <person name="Protasio A.V."/>
            <person name="Tsai I.J."/>
            <person name="Babbage A."/>
            <person name="Nichol S."/>
            <person name="Hunt M."/>
            <person name="Aslett M.A."/>
            <person name="De Silva N."/>
            <person name="Velarde G.S."/>
            <person name="Anderson T.J."/>
            <person name="Clark R.C."/>
            <person name="Davidson C."/>
            <person name="Dillon G.P."/>
            <person name="Holroyd N.E."/>
            <person name="LoVerde P.T."/>
            <person name="Lloyd C."/>
            <person name="McQuillan J."/>
            <person name="Oliveira G."/>
            <person name="Otto T.D."/>
            <person name="Parker-Manuel S.J."/>
            <person name="Quail M.A."/>
            <person name="Wilson R.A."/>
            <person name="Zerlotini A."/>
            <person name="Dunne D.W."/>
            <person name="Berriman M."/>
        </authorList>
    </citation>
    <scope>NUCLEOTIDE SEQUENCE [LARGE SCALE GENOMIC DNA]</scope>
    <source>
        <strain evidence="9">Puerto Rican</strain>
    </source>
</reference>
<dbReference type="WBParaSite" id="Smp_169520.1">
    <property type="protein sequence ID" value="Smp_169520.1"/>
    <property type="gene ID" value="Smp_169520"/>
</dbReference>
<dbReference type="GO" id="GO:0005634">
    <property type="term" value="C:nucleus"/>
    <property type="evidence" value="ECO:0007669"/>
    <property type="project" value="UniProtKB-SubCell"/>
</dbReference>
<feature type="compositionally biased region" description="Basic and acidic residues" evidence="6">
    <location>
        <begin position="1311"/>
        <end position="1325"/>
    </location>
</feature>
<keyword evidence="9" id="KW-1185">Reference proteome</keyword>
<dbReference type="Proteomes" id="UP000008854">
    <property type="component" value="Unassembled WGS sequence"/>
</dbReference>
<dbReference type="PANTHER" id="PTHR13587:SF7">
    <property type="entry name" value="INTEGRATOR COMPLEX SUBUNIT 3"/>
    <property type="match status" value="1"/>
</dbReference>
<evidence type="ECO:0000259" key="7">
    <source>
        <dbReference type="Pfam" id="PF10189"/>
    </source>
</evidence>
<evidence type="ECO:0000256" key="1">
    <source>
        <dbReference type="ARBA" id="ARBA00004123"/>
    </source>
</evidence>
<feature type="domain" description="Ints3-like C-terminal" evidence="8">
    <location>
        <begin position="838"/>
        <end position="1251"/>
    </location>
</feature>
<dbReference type="STRING" id="6183.A0A3Q0KSG9"/>
<dbReference type="InParanoid" id="A0A3Q0KSG9"/>
<feature type="compositionally biased region" description="Low complexity" evidence="6">
    <location>
        <begin position="1360"/>
        <end position="1370"/>
    </location>
</feature>
<evidence type="ECO:0000256" key="5">
    <source>
        <dbReference type="ARBA" id="ARBA00023242"/>
    </source>
</evidence>
<evidence type="ECO:0000256" key="6">
    <source>
        <dbReference type="SAM" id="MobiDB-lite"/>
    </source>
</evidence>
<feature type="compositionally biased region" description="Basic and acidic residues" evidence="6">
    <location>
        <begin position="1424"/>
        <end position="1435"/>
    </location>
</feature>
<dbReference type="Pfam" id="PF24566">
    <property type="entry name" value="HEAT_Ints3_C"/>
    <property type="match status" value="1"/>
</dbReference>
<feature type="region of interest" description="Disordered" evidence="6">
    <location>
        <begin position="1168"/>
        <end position="1190"/>
    </location>
</feature>
<sequence>MEPQIVPLLKFTPLDNPPKFLIPLQSAGKFVKKLRESEANVVDSQANRSGSDEDQRALQAGLLYLALTEPDPRHSFCTDIVLTSRDNLTYVLSEMTRLVAETWPKMTQSVRCNLLSLLGEFISTKTASVEVLMLHVYRRMTTGDISPQNLWLIDSMVDLLEKNKDWLASLERQPFLLPLTVYTLLRLIPDHHLSPQQAPLVTSNPSVHLSKLRQKELALVEELVRKNFDRCAQIGRDFIRLLHGVARLEPMKRLWDDILQNISSLSSHFSSLTEILEITTPQCFTQTLIPHEMEQWVRWMMKNVHCVPRVPVHRYQDFFQRKFFSTPESQSLRVCLLRYVVTYFYPDNEMLASTLIPRWNVVSWILSQSTCPVATVNAKLALFYDWLFFKPNDCIMNLEPALLAIMNHLNPRSQLIAFSLVDFLIKIVGTYYPPMTERIVMGVRSGLEEMIRLGVVKSIAPLFEFLHRSSSLDLLRSLRVLLGLEPNTTLTSIAVPPVENPSRPTPEKWPGPGDTPVVSTNSSSVANTTVVSRNQTTTSLTVTRSLSPVTLLTDSGPPTDPRLTRGHAAILAGAVPPNLNSTLPENLPKPVLTTSETIPSLQPNIPNTLQQNPLLFTISQDDSKTSIIPARNTLPTLPSLPRSSQQLTEVQMTDDLDIMEINILENKPALTRTATWSPPPIESRRVIKKSVDHEPDTPDSLEFKIDSLRRRFQDYQIRFHYFVESVDVNSLIKQLDGHIRTALEQFRDVAKQVGLIRNSSIGLCASQNLDDLDNGCYDQEQNSSGNYLFKHINIGTRGHQIYMRHTQLYIYIIYGSCSCHCLTLLFCCISNYSFNVVYLRSASVLNDLCESMEALIQAVLVEDSFDDLEIAGRTAAVVCELLFCLFAQRLMPVGVEWSEEHLEDCLEFPIFIPFRHLLQMNPGDPKRELLLLLLTEMQTRQPRLGYHLLFFLKIGKVNDEKMSIYRNFCASQENPNLRDSLFKDMQLLSDDNRRLFAYLLPDVFTVFSSELSNDTEFLRLIVATIDPGMCNSLISEIVRGHLNLFPNNDLTNILNASLEWNSIEQLFFWQLINAHEIPTSRFLPLIHSVDSFKHPEACSNLILLLKLEKPSFELVRALLSRRNSNDLLSMTALHFWSCPDNQHAGRFSNILCSFINAPLSSTNAVGVSSATNNQNMKDVKEKRRSSSKHQLSPEDCVDLSLILTHLDSLRRNCKNISLLQDDDIQSALQSLAVSPKLSPNLKDRFSDLLALVEDLPATPSDYHSQIQDSLSHCNPSVHINGDVYKSDMRKISSDRIKPTSHSGSKGGHSLRNLDSRRAAEAERRQVVSSYSSNSTSSKRHQRSDSQLNNFDGDSDGNEGGSVTSDSSSCSSEEEESTISRKTRSGTMRSVDKSTNKLKTSGGKRVNSEVAVSKDRKSTNKRSTNRQEVDDESVKSEDDDDDEYEDRGLEVVVIDDESGDDSNSSRATTSRGNNNNDNDEVDDDCRIRPSKRRKTTIKRFMLDD</sequence>
<protein>
    <submittedName>
        <fullName evidence="10">Ints3_N domain-containing protein</fullName>
    </submittedName>
</protein>
<dbReference type="InterPro" id="IPR056518">
    <property type="entry name" value="HEAT_Ints3_C"/>
</dbReference>
<evidence type="ECO:0000256" key="4">
    <source>
        <dbReference type="ARBA" id="ARBA00022490"/>
    </source>
</evidence>
<dbReference type="Pfam" id="PF10189">
    <property type="entry name" value="Ints3_N"/>
    <property type="match status" value="1"/>
</dbReference>
<evidence type="ECO:0000313" key="10">
    <source>
        <dbReference type="WBParaSite" id="Smp_169520.1"/>
    </source>
</evidence>
<feature type="region of interest" description="Disordered" evidence="6">
    <location>
        <begin position="1292"/>
        <end position="1503"/>
    </location>
</feature>
<reference evidence="10" key="2">
    <citation type="submission" date="2018-12" db="UniProtKB">
        <authorList>
            <consortium name="WormBaseParasite"/>
        </authorList>
    </citation>
    <scope>IDENTIFICATION</scope>
    <source>
        <strain evidence="10">Puerto Rican</strain>
    </source>
</reference>
<feature type="compositionally biased region" description="Polar residues" evidence="6">
    <location>
        <begin position="1460"/>
        <end position="1471"/>
    </location>
</feature>
<dbReference type="GO" id="GO:0005737">
    <property type="term" value="C:cytoplasm"/>
    <property type="evidence" value="ECO:0007669"/>
    <property type="project" value="UniProtKB-SubCell"/>
</dbReference>
<dbReference type="InterPro" id="IPR019333">
    <property type="entry name" value="INTS3_N"/>
</dbReference>
<dbReference type="AlphaFoldDB" id="A0A3Q0KSG9"/>
<organism evidence="9 10">
    <name type="scientific">Schistosoma mansoni</name>
    <name type="common">Blood fluke</name>
    <dbReference type="NCBI Taxonomy" id="6183"/>
    <lineage>
        <taxon>Eukaryota</taxon>
        <taxon>Metazoa</taxon>
        <taxon>Spiralia</taxon>
        <taxon>Lophotrochozoa</taxon>
        <taxon>Platyhelminthes</taxon>
        <taxon>Trematoda</taxon>
        <taxon>Digenea</taxon>
        <taxon>Strigeidida</taxon>
        <taxon>Schistosomatoidea</taxon>
        <taxon>Schistosomatidae</taxon>
        <taxon>Schistosoma</taxon>
    </lineage>
</organism>
<proteinExistence type="inferred from homology"/>
<keyword evidence="5" id="KW-0539">Nucleus</keyword>
<name>A0A3Q0KSG9_SCHMA</name>
<evidence type="ECO:0000313" key="9">
    <source>
        <dbReference type="Proteomes" id="UP000008854"/>
    </source>
</evidence>
<dbReference type="PANTHER" id="PTHR13587">
    <property type="entry name" value="INTEGRATOR COMPLEX SUBUNIT 3"/>
    <property type="match status" value="1"/>
</dbReference>